<dbReference type="NCBIfam" id="TIGR04265">
    <property type="entry name" value="bac_cardiolipin"/>
    <property type="match status" value="1"/>
</dbReference>
<accession>A0ABS9UF72</accession>
<keyword evidence="8 12" id="KW-0443">Lipid metabolism</keyword>
<keyword evidence="5 12" id="KW-0812">Transmembrane</keyword>
<sequence length="482" mass="55883">MTVASVLTITLYVLNIIFALIVIFISRKSPSSTWAWLFVFFFLPIVGFFLYLLFGRNLRKKHFVRWRAIHQHELLDTYKEQQQHIHNGTYDYPNAISKKYAPLIQMNVDYNHAMLSAHNDVKLFTNGNEKFDAVVEDIMQAKESIHIQYYIYKMDDVGKRIFNALVQKAKEGVEVKLIYDDLGSRKLRTRHLQQLIDAGGQAVAFFSSVFKILNPRVNFRNHRKLVIIDGKIGYIGGFNVGNEYVGLDEKFGYWRDTHLRIEGHSVYSMQAHFLFDWHQARNEEFKSGDEKYFPSFKIAKTIPVQIVSSGPDTDFESIKNSYIRMILSAKRYVYIQSPYFVPDEAFLHAIQIAASSGVDVRVMTPENTDHPFIYGANSAYNGDLLEHGGRVFRYTKGFLHAKMLVIDDEVATIGTTNIDVRSFSLNFEINALIYDSDIAMQCRQLFEQDQQDCFEMTNERFAQRTKWTKVREAISRLISPIL</sequence>
<feature type="domain" description="PLD phosphodiesterase" evidence="14">
    <location>
        <begin position="395"/>
        <end position="422"/>
    </location>
</feature>
<evidence type="ECO:0000256" key="6">
    <source>
        <dbReference type="ARBA" id="ARBA00022737"/>
    </source>
</evidence>
<keyword evidence="6" id="KW-0677">Repeat</keyword>
<dbReference type="CDD" id="cd09110">
    <property type="entry name" value="PLDc_CLS_1"/>
    <property type="match status" value="1"/>
</dbReference>
<evidence type="ECO:0000256" key="7">
    <source>
        <dbReference type="ARBA" id="ARBA00022989"/>
    </source>
</evidence>
<evidence type="ECO:0000256" key="1">
    <source>
        <dbReference type="ARBA" id="ARBA00004651"/>
    </source>
</evidence>
<evidence type="ECO:0000256" key="8">
    <source>
        <dbReference type="ARBA" id="ARBA00023098"/>
    </source>
</evidence>
<dbReference type="Proteomes" id="UP001316087">
    <property type="component" value="Unassembled WGS sequence"/>
</dbReference>
<evidence type="ECO:0000256" key="12">
    <source>
        <dbReference type="HAMAP-Rule" id="MF_01916"/>
    </source>
</evidence>
<dbReference type="PANTHER" id="PTHR21248">
    <property type="entry name" value="CARDIOLIPIN SYNTHASE"/>
    <property type="match status" value="1"/>
</dbReference>
<dbReference type="InterPro" id="IPR027379">
    <property type="entry name" value="CLS_N"/>
</dbReference>
<comment type="subcellular location">
    <subcellularLocation>
        <location evidence="1 12">Cell membrane</location>
        <topology evidence="1 12">Multi-pass membrane protein</topology>
    </subcellularLocation>
</comment>
<dbReference type="SMART" id="SM00155">
    <property type="entry name" value="PLDc"/>
    <property type="match status" value="2"/>
</dbReference>
<gene>
    <name evidence="15" type="primary">cls</name>
    <name evidence="15" type="ORF">LZ480_11850</name>
</gene>
<feature type="transmembrane region" description="Helical" evidence="12">
    <location>
        <begin position="6"/>
        <end position="26"/>
    </location>
</feature>
<feature type="active site" evidence="12">
    <location>
        <position position="402"/>
    </location>
</feature>
<feature type="active site" evidence="12">
    <location>
        <position position="229"/>
    </location>
</feature>
<comment type="similarity">
    <text evidence="12">Belongs to the phospholipase D family. Cardiolipin synthase subfamily.</text>
</comment>
<dbReference type="PANTHER" id="PTHR21248:SF22">
    <property type="entry name" value="PHOSPHOLIPASE D"/>
    <property type="match status" value="1"/>
</dbReference>
<dbReference type="InterPro" id="IPR030874">
    <property type="entry name" value="Cardiolipin_synth_Firmi"/>
</dbReference>
<dbReference type="HAMAP" id="MF_01916">
    <property type="entry name" value="Cardiolipin_synth_Cls"/>
    <property type="match status" value="1"/>
</dbReference>
<feature type="transmembrane region" description="Helical" evidence="12">
    <location>
        <begin position="33"/>
        <end position="54"/>
    </location>
</feature>
<keyword evidence="11 12" id="KW-1208">Phospholipid metabolism</keyword>
<keyword evidence="10 12" id="KW-0594">Phospholipid biosynthesis</keyword>
<dbReference type="Gene3D" id="3.30.870.10">
    <property type="entry name" value="Endonuclease Chain A"/>
    <property type="match status" value="2"/>
</dbReference>
<dbReference type="InterPro" id="IPR001736">
    <property type="entry name" value="PLipase_D/transphosphatidylase"/>
</dbReference>
<comment type="function">
    <text evidence="12">Catalyzes the reversible phosphatidyl group transfer from one phosphatidylglycerol molecule to another to form cardiolipin (CL) (diphosphatidylglycerol) and glycerol.</text>
</comment>
<dbReference type="RefSeq" id="WP_241369654.1">
    <property type="nucleotide sequence ID" value="NZ_JAKZFC010000004.1"/>
</dbReference>
<dbReference type="Pfam" id="PF13091">
    <property type="entry name" value="PLDc_2"/>
    <property type="match status" value="2"/>
</dbReference>
<evidence type="ECO:0000256" key="3">
    <source>
        <dbReference type="ARBA" id="ARBA00022516"/>
    </source>
</evidence>
<evidence type="ECO:0000256" key="4">
    <source>
        <dbReference type="ARBA" id="ARBA00022679"/>
    </source>
</evidence>
<feature type="active site" evidence="12">
    <location>
        <position position="400"/>
    </location>
</feature>
<evidence type="ECO:0000256" key="13">
    <source>
        <dbReference type="NCBIfam" id="TIGR04265"/>
    </source>
</evidence>
<name>A0ABS9UF72_9BACL</name>
<keyword evidence="9 12" id="KW-0472">Membrane</keyword>
<evidence type="ECO:0000313" key="16">
    <source>
        <dbReference type="Proteomes" id="UP001316087"/>
    </source>
</evidence>
<dbReference type="Pfam" id="PF13396">
    <property type="entry name" value="PLDc_N"/>
    <property type="match status" value="1"/>
</dbReference>
<dbReference type="EC" id="2.7.8.-" evidence="12 13"/>
<comment type="catalytic activity">
    <reaction evidence="12">
        <text>2 a 1,2-diacyl-sn-glycero-3-phospho-(1'-sn-glycerol) = a cardiolipin + glycerol</text>
        <dbReference type="Rhea" id="RHEA:31451"/>
        <dbReference type="ChEBI" id="CHEBI:17754"/>
        <dbReference type="ChEBI" id="CHEBI:62237"/>
        <dbReference type="ChEBI" id="CHEBI:64716"/>
    </reaction>
</comment>
<organism evidence="15 16">
    <name type="scientific">Solibacillus palustris</name>
    <dbReference type="NCBI Taxonomy" id="2908203"/>
    <lineage>
        <taxon>Bacteria</taxon>
        <taxon>Bacillati</taxon>
        <taxon>Bacillota</taxon>
        <taxon>Bacilli</taxon>
        <taxon>Bacillales</taxon>
        <taxon>Caryophanaceae</taxon>
        <taxon>Solibacillus</taxon>
    </lineage>
</organism>
<evidence type="ECO:0000259" key="14">
    <source>
        <dbReference type="PROSITE" id="PS50035"/>
    </source>
</evidence>
<feature type="active site" evidence="12">
    <location>
        <position position="407"/>
    </location>
</feature>
<protein>
    <recommendedName>
        <fullName evidence="12 13">Cardiolipin synthase</fullName>
        <shortName evidence="12">CL synthase</shortName>
        <ecNumber evidence="12 13">2.7.8.-</ecNumber>
    </recommendedName>
</protein>
<keyword evidence="4 12" id="KW-0808">Transferase</keyword>
<feature type="active site" evidence="12">
    <location>
        <position position="222"/>
    </location>
</feature>
<dbReference type="CDD" id="cd09112">
    <property type="entry name" value="PLDc_CLS_2"/>
    <property type="match status" value="1"/>
</dbReference>
<reference evidence="15 16" key="1">
    <citation type="submission" date="2022-03" db="EMBL/GenBank/DDBJ databases">
        <authorList>
            <person name="Jo J.-H."/>
            <person name="Im W.-T."/>
        </authorList>
    </citation>
    <scope>NUCLEOTIDE SEQUENCE [LARGE SCALE GENOMIC DNA]</scope>
    <source>
        <strain evidence="15 16">MA9</strain>
    </source>
</reference>
<evidence type="ECO:0000256" key="10">
    <source>
        <dbReference type="ARBA" id="ARBA00023209"/>
    </source>
</evidence>
<dbReference type="PROSITE" id="PS50035">
    <property type="entry name" value="PLD"/>
    <property type="match status" value="2"/>
</dbReference>
<proteinExistence type="inferred from homology"/>
<feature type="domain" description="PLD phosphodiesterase" evidence="14">
    <location>
        <begin position="217"/>
        <end position="244"/>
    </location>
</feature>
<keyword evidence="16" id="KW-1185">Reference proteome</keyword>
<evidence type="ECO:0000313" key="15">
    <source>
        <dbReference type="EMBL" id="MCH7322585.1"/>
    </source>
</evidence>
<dbReference type="EMBL" id="JAKZFC010000004">
    <property type="protein sequence ID" value="MCH7322585.1"/>
    <property type="molecule type" value="Genomic_DNA"/>
</dbReference>
<evidence type="ECO:0000256" key="11">
    <source>
        <dbReference type="ARBA" id="ARBA00023264"/>
    </source>
</evidence>
<evidence type="ECO:0000256" key="5">
    <source>
        <dbReference type="ARBA" id="ARBA00022692"/>
    </source>
</evidence>
<dbReference type="SUPFAM" id="SSF56024">
    <property type="entry name" value="Phospholipase D/nuclease"/>
    <property type="match status" value="2"/>
</dbReference>
<keyword evidence="2 12" id="KW-1003">Cell membrane</keyword>
<keyword evidence="7 12" id="KW-1133">Transmembrane helix</keyword>
<feature type="active site" evidence="12">
    <location>
        <position position="224"/>
    </location>
</feature>
<comment type="caution">
    <text evidence="15">The sequence shown here is derived from an EMBL/GenBank/DDBJ whole genome shotgun (WGS) entry which is preliminary data.</text>
</comment>
<keyword evidence="3 12" id="KW-0444">Lipid biosynthesis</keyword>
<evidence type="ECO:0000256" key="2">
    <source>
        <dbReference type="ARBA" id="ARBA00022475"/>
    </source>
</evidence>
<dbReference type="InterPro" id="IPR025202">
    <property type="entry name" value="PLD-like_dom"/>
</dbReference>
<evidence type="ECO:0000256" key="9">
    <source>
        <dbReference type="ARBA" id="ARBA00023136"/>
    </source>
</evidence>
<dbReference type="InterPro" id="IPR022924">
    <property type="entry name" value="Cardiolipin_synthase"/>
</dbReference>